<dbReference type="InterPro" id="IPR032795">
    <property type="entry name" value="DUF3741-assoc"/>
</dbReference>
<name>A0ABU6QUV4_9FABA</name>
<dbReference type="EMBL" id="JASCZI010001704">
    <property type="protein sequence ID" value="MED6115378.1"/>
    <property type="molecule type" value="Genomic_DNA"/>
</dbReference>
<feature type="region of interest" description="Disordered" evidence="1">
    <location>
        <begin position="60"/>
        <end position="110"/>
    </location>
</feature>
<evidence type="ECO:0000259" key="2">
    <source>
        <dbReference type="Pfam" id="PF14383"/>
    </source>
</evidence>
<dbReference type="Pfam" id="PF14383">
    <property type="entry name" value="VARLMGL"/>
    <property type="match status" value="1"/>
</dbReference>
<feature type="compositionally biased region" description="Low complexity" evidence="1">
    <location>
        <begin position="89"/>
        <end position="108"/>
    </location>
</feature>
<accession>A0ABU6QUV4</accession>
<evidence type="ECO:0000256" key="1">
    <source>
        <dbReference type="SAM" id="MobiDB-lite"/>
    </source>
</evidence>
<keyword evidence="4" id="KW-1185">Reference proteome</keyword>
<feature type="compositionally biased region" description="Basic and acidic residues" evidence="1">
    <location>
        <begin position="188"/>
        <end position="201"/>
    </location>
</feature>
<feature type="region of interest" description="Disordered" evidence="1">
    <location>
        <begin position="188"/>
        <end position="209"/>
    </location>
</feature>
<evidence type="ECO:0000313" key="4">
    <source>
        <dbReference type="Proteomes" id="UP001341840"/>
    </source>
</evidence>
<reference evidence="3 4" key="1">
    <citation type="journal article" date="2023" name="Plants (Basel)">
        <title>Bridging the Gap: Combining Genomics and Transcriptomics Approaches to Understand Stylosanthes scabra, an Orphan Legume from the Brazilian Caatinga.</title>
        <authorList>
            <person name="Ferreira-Neto J.R.C."/>
            <person name="da Silva M.D."/>
            <person name="Binneck E."/>
            <person name="de Melo N.F."/>
            <person name="da Silva R.H."/>
            <person name="de Melo A.L.T.M."/>
            <person name="Pandolfi V."/>
            <person name="Bustamante F.O."/>
            <person name="Brasileiro-Vidal A.C."/>
            <person name="Benko-Iseppon A.M."/>
        </authorList>
    </citation>
    <scope>NUCLEOTIDE SEQUENCE [LARGE SCALE GENOMIC DNA]</scope>
    <source>
        <tissue evidence="3">Leaves</tissue>
    </source>
</reference>
<dbReference type="Proteomes" id="UP001341840">
    <property type="component" value="Unassembled WGS sequence"/>
</dbReference>
<feature type="region of interest" description="Disordered" evidence="1">
    <location>
        <begin position="257"/>
        <end position="302"/>
    </location>
</feature>
<sequence>MKKISSNSSHSSSSAPSSSTSRFDPPSAMCNNSKNGSSGCFNAILRRILCSGGLPTHPSDQIREFDPNPILGSAKDQNFNPKKHHAKATTSSSVSSSVTTTTTTTTTTPGIVARLMGLDSMVEMPSNSSLSRSKSMNSVDCLGEGNRMDGLHKRVKSTLSFRELPTFLLLENENFFVLSFENKKKNHNNGEELKEKKRENVKSSSKRVADANLQEITNTCYYERNKKNKKKKNMCFDSEARKLSQPRILKDDAVVVGGGDERMKRRRRRKRNNNNSNCFTEKKKSQVESNKPSSEDTSPVSVLDFEKREACEPANLNSRRKLSPELENDQKILVRSDGDLMDEEGKTNKLCEEGSKKKEKNVKIWDEICKLAKEDEVAWMNNNKKQVGDLLGSISADFASHIFDQLLNEVVIDQLLVEDP</sequence>
<feature type="region of interest" description="Disordered" evidence="1">
    <location>
        <begin position="1"/>
        <end position="30"/>
    </location>
</feature>
<comment type="caution">
    <text evidence="3">The sequence shown here is derived from an EMBL/GenBank/DDBJ whole genome shotgun (WGS) entry which is preliminary data.</text>
</comment>
<organism evidence="3 4">
    <name type="scientific">Stylosanthes scabra</name>
    <dbReference type="NCBI Taxonomy" id="79078"/>
    <lineage>
        <taxon>Eukaryota</taxon>
        <taxon>Viridiplantae</taxon>
        <taxon>Streptophyta</taxon>
        <taxon>Embryophyta</taxon>
        <taxon>Tracheophyta</taxon>
        <taxon>Spermatophyta</taxon>
        <taxon>Magnoliopsida</taxon>
        <taxon>eudicotyledons</taxon>
        <taxon>Gunneridae</taxon>
        <taxon>Pentapetalae</taxon>
        <taxon>rosids</taxon>
        <taxon>fabids</taxon>
        <taxon>Fabales</taxon>
        <taxon>Fabaceae</taxon>
        <taxon>Papilionoideae</taxon>
        <taxon>50 kb inversion clade</taxon>
        <taxon>dalbergioids sensu lato</taxon>
        <taxon>Dalbergieae</taxon>
        <taxon>Pterocarpus clade</taxon>
        <taxon>Stylosanthes</taxon>
    </lineage>
</organism>
<evidence type="ECO:0000313" key="3">
    <source>
        <dbReference type="EMBL" id="MED6115378.1"/>
    </source>
</evidence>
<dbReference type="PANTHER" id="PTHR35499">
    <property type="entry name" value="OS05G0128300 PROTEIN"/>
    <property type="match status" value="1"/>
</dbReference>
<feature type="compositionally biased region" description="Polar residues" evidence="1">
    <location>
        <begin position="287"/>
        <end position="300"/>
    </location>
</feature>
<feature type="domain" description="DUF3741" evidence="2">
    <location>
        <begin position="96"/>
        <end position="128"/>
    </location>
</feature>
<proteinExistence type="predicted"/>
<protein>
    <recommendedName>
        <fullName evidence="2">DUF3741 domain-containing protein</fullName>
    </recommendedName>
</protein>
<dbReference type="PANTHER" id="PTHR35499:SF1">
    <property type="entry name" value="DUF3741 DOMAIN-CONTAINING PROTEIN"/>
    <property type="match status" value="1"/>
</dbReference>
<gene>
    <name evidence="3" type="ORF">PIB30_089891</name>
</gene>
<feature type="compositionally biased region" description="Low complexity" evidence="1">
    <location>
        <begin position="1"/>
        <end position="21"/>
    </location>
</feature>